<name>A0A641AIZ7_9ACTN</name>
<dbReference type="InterPro" id="IPR025412">
    <property type="entry name" value="DUF4304"/>
</dbReference>
<evidence type="ECO:0000313" key="1">
    <source>
        <dbReference type="EMBL" id="KAA1373638.1"/>
    </source>
</evidence>
<reference evidence="1" key="1">
    <citation type="submission" date="2019-09" db="EMBL/GenBank/DDBJ databases">
        <authorList>
            <person name="Li J."/>
        </authorList>
    </citation>
    <scope>NUCLEOTIDE SEQUENCE [LARGE SCALE GENOMIC DNA]</scope>
    <source>
        <strain evidence="1">NRBC 14897</strain>
    </source>
</reference>
<accession>A0A641AIZ7</accession>
<gene>
    <name evidence="1" type="ORF">ESP62_016920</name>
</gene>
<sequence>MPPLEPCHGSVWTRRPMAGASMQDHYRELVNGHLSPALRQRGFKGSAGRYVLPSATTWSLLELQKSAFSDRYHVRFTANLLVVSRSTWHHSGTAPTIASLCPQPGAEDERASAQVRLGMLASVHDVDDWWTVDPATDVATVAASFLTALDRHGMPWMKHRAGVMDRAG</sequence>
<protein>
    <submittedName>
        <fullName evidence="1">DUF4304 domain-containing protein</fullName>
    </submittedName>
</protein>
<comment type="caution">
    <text evidence="1">The sequence shown here is derived from an EMBL/GenBank/DDBJ whole genome shotgun (WGS) entry which is preliminary data.</text>
</comment>
<dbReference type="Pfam" id="PF14137">
    <property type="entry name" value="DUF4304"/>
    <property type="match status" value="1"/>
</dbReference>
<organism evidence="1 2">
    <name type="scientific">Aeromicrobium fastidiosum</name>
    <dbReference type="NCBI Taxonomy" id="52699"/>
    <lineage>
        <taxon>Bacteria</taxon>
        <taxon>Bacillati</taxon>
        <taxon>Actinomycetota</taxon>
        <taxon>Actinomycetes</taxon>
        <taxon>Propionibacteriales</taxon>
        <taxon>Nocardioidaceae</taxon>
        <taxon>Aeromicrobium</taxon>
    </lineage>
</organism>
<dbReference type="AlphaFoldDB" id="A0A641AIZ7"/>
<dbReference type="EMBL" id="SDPP02000005">
    <property type="protein sequence ID" value="KAA1373638.1"/>
    <property type="molecule type" value="Genomic_DNA"/>
</dbReference>
<evidence type="ECO:0000313" key="2">
    <source>
        <dbReference type="Proteomes" id="UP001515100"/>
    </source>
</evidence>
<proteinExistence type="predicted"/>
<keyword evidence="2" id="KW-1185">Reference proteome</keyword>
<dbReference type="Proteomes" id="UP001515100">
    <property type="component" value="Unassembled WGS sequence"/>
</dbReference>
<dbReference type="OrthoDB" id="5146005at2"/>